<accession>A0AAW1S7W4</accession>
<dbReference type="Proteomes" id="UP001485043">
    <property type="component" value="Unassembled WGS sequence"/>
</dbReference>
<comment type="caution">
    <text evidence="1">The sequence shown here is derived from an EMBL/GenBank/DDBJ whole genome shotgun (WGS) entry which is preliminary data.</text>
</comment>
<dbReference type="AlphaFoldDB" id="A0AAW1S7W4"/>
<sequence length="213" mass="22895">MFHASEFGLAAAFSNQLSWTSWLVSPPYCVALGLTMLEYFLEASFEAGWKSGWCRWPGLIMLVTGEAIRKTGMCDTPSWLSGLANLGIWHAAAACKSHLPCCNPHCGLEILTATSFFGILGSAATPGSTFFLGPLPFRSSAVPGTNNSQAEAIDAGSWCQPVRIAASLYAEDPSSSNDWVVRKRRGSWGAGMGKEPLHVSLLAKSHKLQQADR</sequence>
<dbReference type="EMBL" id="JALJOV010001731">
    <property type="protein sequence ID" value="KAK9842170.1"/>
    <property type="molecule type" value="Genomic_DNA"/>
</dbReference>
<proteinExistence type="predicted"/>
<evidence type="ECO:0000313" key="1">
    <source>
        <dbReference type="EMBL" id="KAK9842170.1"/>
    </source>
</evidence>
<keyword evidence="2" id="KW-1185">Reference proteome</keyword>
<reference evidence="1 2" key="1">
    <citation type="journal article" date="2024" name="Nat. Commun.">
        <title>Phylogenomics reveals the evolutionary origins of lichenization in chlorophyte algae.</title>
        <authorList>
            <person name="Puginier C."/>
            <person name="Libourel C."/>
            <person name="Otte J."/>
            <person name="Skaloud P."/>
            <person name="Haon M."/>
            <person name="Grisel S."/>
            <person name="Petersen M."/>
            <person name="Berrin J.G."/>
            <person name="Delaux P.M."/>
            <person name="Dal Grande F."/>
            <person name="Keller J."/>
        </authorList>
    </citation>
    <scope>NUCLEOTIDE SEQUENCE [LARGE SCALE GENOMIC DNA]</scope>
    <source>
        <strain evidence="1 2">SAG 2523</strain>
    </source>
</reference>
<evidence type="ECO:0000313" key="2">
    <source>
        <dbReference type="Proteomes" id="UP001485043"/>
    </source>
</evidence>
<gene>
    <name evidence="1" type="ORF">WJX84_009754</name>
</gene>
<organism evidence="1 2">
    <name type="scientific">Apatococcus fuscideae</name>
    <dbReference type="NCBI Taxonomy" id="2026836"/>
    <lineage>
        <taxon>Eukaryota</taxon>
        <taxon>Viridiplantae</taxon>
        <taxon>Chlorophyta</taxon>
        <taxon>core chlorophytes</taxon>
        <taxon>Trebouxiophyceae</taxon>
        <taxon>Chlorellales</taxon>
        <taxon>Chlorellaceae</taxon>
        <taxon>Apatococcus</taxon>
    </lineage>
</organism>
<protein>
    <submittedName>
        <fullName evidence="1">Uncharacterized protein</fullName>
    </submittedName>
</protein>
<name>A0AAW1S7W4_9CHLO</name>